<organism evidence="3 4">
    <name type="scientific">Pararhodobacter marinus</name>
    <dbReference type="NCBI Taxonomy" id="2184063"/>
    <lineage>
        <taxon>Bacteria</taxon>
        <taxon>Pseudomonadati</taxon>
        <taxon>Pseudomonadota</taxon>
        <taxon>Alphaproteobacteria</taxon>
        <taxon>Rhodobacterales</taxon>
        <taxon>Paracoccaceae</taxon>
        <taxon>Pararhodobacter</taxon>
    </lineage>
</organism>
<feature type="region of interest" description="Disordered" evidence="1">
    <location>
        <begin position="59"/>
        <end position="102"/>
    </location>
</feature>
<dbReference type="GeneID" id="94366791"/>
<keyword evidence="2" id="KW-0812">Transmembrane</keyword>
<proteinExistence type="predicted"/>
<evidence type="ECO:0000313" key="4">
    <source>
        <dbReference type="Proteomes" id="UP000244940"/>
    </source>
</evidence>
<feature type="transmembrane region" description="Helical" evidence="2">
    <location>
        <begin position="38"/>
        <end position="56"/>
    </location>
</feature>
<keyword evidence="2" id="KW-1133">Transmembrane helix</keyword>
<protein>
    <submittedName>
        <fullName evidence="3">Uncharacterized protein</fullName>
    </submittedName>
</protein>
<keyword evidence="2" id="KW-0472">Membrane</keyword>
<reference evidence="3 4" key="1">
    <citation type="submission" date="2018-05" db="EMBL/GenBank/DDBJ databases">
        <title>Pararhodobacter marina sp. nov., isolated from deep-sea water of the Indian Ocean.</title>
        <authorList>
            <person name="Lai Q.Sr."/>
            <person name="Liu X."/>
            <person name="Shao Z."/>
        </authorList>
    </citation>
    <scope>NUCLEOTIDE SEQUENCE [LARGE SCALE GENOMIC DNA]</scope>
    <source>
        <strain evidence="3 4">CIC4N-9</strain>
    </source>
</reference>
<evidence type="ECO:0000256" key="1">
    <source>
        <dbReference type="SAM" id="MobiDB-lite"/>
    </source>
</evidence>
<dbReference type="AlphaFoldDB" id="A0A2U2C5M9"/>
<dbReference type="Proteomes" id="UP000244940">
    <property type="component" value="Unassembled WGS sequence"/>
</dbReference>
<feature type="compositionally biased region" description="Basic and acidic residues" evidence="1">
    <location>
        <begin position="8"/>
        <end position="17"/>
    </location>
</feature>
<name>A0A2U2C5M9_9RHOB</name>
<feature type="compositionally biased region" description="Low complexity" evidence="1">
    <location>
        <begin position="78"/>
        <end position="102"/>
    </location>
</feature>
<accession>A0A2U2C5M9</accession>
<feature type="region of interest" description="Disordered" evidence="1">
    <location>
        <begin position="1"/>
        <end position="36"/>
    </location>
</feature>
<gene>
    <name evidence="3" type="ORF">C4N9_18005</name>
</gene>
<evidence type="ECO:0000256" key="2">
    <source>
        <dbReference type="SAM" id="Phobius"/>
    </source>
</evidence>
<sequence length="102" mass="10009">MAYQNDLRNPRAHDPRTPDAPGTPLGTNPRPAGGSGRAGLILGVVVLLLVVGIFAFGRGDDGTAPAGQGTIPAQTETAPDLAAPPAAPADEGAAPAPVAPAE</sequence>
<comment type="caution">
    <text evidence="3">The sequence shown here is derived from an EMBL/GenBank/DDBJ whole genome shotgun (WGS) entry which is preliminary data.</text>
</comment>
<keyword evidence="4" id="KW-1185">Reference proteome</keyword>
<dbReference type="EMBL" id="QEYD01000012">
    <property type="protein sequence ID" value="PWE27198.1"/>
    <property type="molecule type" value="Genomic_DNA"/>
</dbReference>
<evidence type="ECO:0000313" key="3">
    <source>
        <dbReference type="EMBL" id="PWE27198.1"/>
    </source>
</evidence>
<dbReference type="RefSeq" id="WP_109534742.1">
    <property type="nucleotide sequence ID" value="NZ_QEYD01000012.1"/>
</dbReference>